<reference evidence="4 5" key="1">
    <citation type="submission" date="2020-08" db="EMBL/GenBank/DDBJ databases">
        <authorList>
            <person name="Hejnol A."/>
        </authorList>
    </citation>
    <scope>NUCLEOTIDE SEQUENCE [LARGE SCALE GENOMIC DNA]</scope>
</reference>
<name>A0A7I8WCV1_9ANNE</name>
<keyword evidence="2" id="KW-0325">Glycoprotein</keyword>
<sequence length="122" mass="12801">MKFLIASIALLSAIAIPYTLAVKCYSCTSVTDSKCGDKFSGESTSNTCTALSTGGCSKTKVGSVVTRSCSITLPNEKCSEVTVAGVTTATCYCKGEKCNSSSTIKPLLEVFGLIFSVLFFLY</sequence>
<dbReference type="GO" id="GO:0030431">
    <property type="term" value="P:sleep"/>
    <property type="evidence" value="ECO:0007669"/>
    <property type="project" value="InterPro"/>
</dbReference>
<keyword evidence="5" id="KW-1185">Reference proteome</keyword>
<dbReference type="InterPro" id="IPR050975">
    <property type="entry name" value="Sleep_regulator"/>
</dbReference>
<protein>
    <submittedName>
        <fullName evidence="4">DgyrCDS14129</fullName>
    </submittedName>
</protein>
<dbReference type="Proteomes" id="UP000549394">
    <property type="component" value="Unassembled WGS sequence"/>
</dbReference>
<dbReference type="AlphaFoldDB" id="A0A7I8WCV1"/>
<dbReference type="Pfam" id="PF17064">
    <property type="entry name" value="QVR"/>
    <property type="match status" value="1"/>
</dbReference>
<comment type="caution">
    <text evidence="4">The sequence shown here is derived from an EMBL/GenBank/DDBJ whole genome shotgun (WGS) entry which is preliminary data.</text>
</comment>
<dbReference type="InterPro" id="IPR031424">
    <property type="entry name" value="QVR-like"/>
</dbReference>
<feature type="signal peptide" evidence="3">
    <location>
        <begin position="1"/>
        <end position="21"/>
    </location>
</feature>
<dbReference type="PANTHER" id="PTHR33562">
    <property type="entry name" value="ATILLA, ISOFORM B-RELATED-RELATED"/>
    <property type="match status" value="1"/>
</dbReference>
<evidence type="ECO:0000313" key="4">
    <source>
        <dbReference type="EMBL" id="CAD5125950.1"/>
    </source>
</evidence>
<evidence type="ECO:0000313" key="5">
    <source>
        <dbReference type="Proteomes" id="UP000549394"/>
    </source>
</evidence>
<organism evidence="4 5">
    <name type="scientific">Dimorphilus gyrociliatus</name>
    <dbReference type="NCBI Taxonomy" id="2664684"/>
    <lineage>
        <taxon>Eukaryota</taxon>
        <taxon>Metazoa</taxon>
        <taxon>Spiralia</taxon>
        <taxon>Lophotrochozoa</taxon>
        <taxon>Annelida</taxon>
        <taxon>Polychaeta</taxon>
        <taxon>Polychaeta incertae sedis</taxon>
        <taxon>Dinophilidae</taxon>
        <taxon>Dimorphilus</taxon>
    </lineage>
</organism>
<evidence type="ECO:0000256" key="3">
    <source>
        <dbReference type="SAM" id="SignalP"/>
    </source>
</evidence>
<gene>
    <name evidence="4" type="ORF">DGYR_LOCUS13243</name>
</gene>
<keyword evidence="1 3" id="KW-0732">Signal</keyword>
<feature type="chain" id="PRO_5029512218" evidence="3">
    <location>
        <begin position="22"/>
        <end position="122"/>
    </location>
</feature>
<accession>A0A7I8WCV1</accession>
<dbReference type="OrthoDB" id="6050539at2759"/>
<proteinExistence type="predicted"/>
<evidence type="ECO:0000256" key="1">
    <source>
        <dbReference type="ARBA" id="ARBA00022729"/>
    </source>
</evidence>
<dbReference type="EMBL" id="CAJFCJ010000030">
    <property type="protein sequence ID" value="CAD5125950.1"/>
    <property type="molecule type" value="Genomic_DNA"/>
</dbReference>
<dbReference type="GO" id="GO:0032222">
    <property type="term" value="P:regulation of synaptic transmission, cholinergic"/>
    <property type="evidence" value="ECO:0007669"/>
    <property type="project" value="InterPro"/>
</dbReference>
<evidence type="ECO:0000256" key="2">
    <source>
        <dbReference type="ARBA" id="ARBA00023180"/>
    </source>
</evidence>